<dbReference type="Gene3D" id="3.40.800.20">
    <property type="entry name" value="Histone deacetylase domain"/>
    <property type="match status" value="1"/>
</dbReference>
<evidence type="ECO:0000256" key="11">
    <source>
        <dbReference type="SAM" id="MobiDB-lite"/>
    </source>
</evidence>
<dbReference type="PRINTS" id="PR01270">
    <property type="entry name" value="HDASUPER"/>
</dbReference>
<evidence type="ECO:0000256" key="7">
    <source>
        <dbReference type="ARBA" id="ARBA00023015"/>
    </source>
</evidence>
<evidence type="ECO:0000313" key="13">
    <source>
        <dbReference type="EMBL" id="CAD6187283.1"/>
    </source>
</evidence>
<name>A0A8S1GWS1_9PELO</name>
<dbReference type="SUPFAM" id="SSF52768">
    <property type="entry name" value="Arginase/deacetylase"/>
    <property type="match status" value="1"/>
</dbReference>
<feature type="region of interest" description="Disordered" evidence="11">
    <location>
        <begin position="110"/>
        <end position="193"/>
    </location>
</feature>
<dbReference type="InterPro" id="IPR023801">
    <property type="entry name" value="His_deacetylse_dom"/>
</dbReference>
<evidence type="ECO:0000256" key="4">
    <source>
        <dbReference type="ARBA" id="ARBA00022491"/>
    </source>
</evidence>
<evidence type="ECO:0000256" key="2">
    <source>
        <dbReference type="ARBA" id="ARBA00007738"/>
    </source>
</evidence>
<dbReference type="InterPro" id="IPR023696">
    <property type="entry name" value="Ureohydrolase_dom_sf"/>
</dbReference>
<dbReference type="Pfam" id="PF00850">
    <property type="entry name" value="Hist_deacetyl"/>
    <property type="match status" value="1"/>
</dbReference>
<accession>A0A8S1GWS1</accession>
<organism evidence="13 14">
    <name type="scientific">Caenorhabditis auriculariae</name>
    <dbReference type="NCBI Taxonomy" id="2777116"/>
    <lineage>
        <taxon>Eukaryota</taxon>
        <taxon>Metazoa</taxon>
        <taxon>Ecdysozoa</taxon>
        <taxon>Nematoda</taxon>
        <taxon>Chromadorea</taxon>
        <taxon>Rhabditida</taxon>
        <taxon>Rhabditina</taxon>
        <taxon>Rhabditomorpha</taxon>
        <taxon>Rhabditoidea</taxon>
        <taxon>Rhabditidae</taxon>
        <taxon>Peloderinae</taxon>
        <taxon>Caenorhabditis</taxon>
    </lineage>
</organism>
<evidence type="ECO:0000256" key="10">
    <source>
        <dbReference type="ARBA" id="ARBA00048287"/>
    </source>
</evidence>
<keyword evidence="14" id="KW-1185">Reference proteome</keyword>
<reference evidence="13" key="1">
    <citation type="submission" date="2020-10" db="EMBL/GenBank/DDBJ databases">
        <authorList>
            <person name="Kikuchi T."/>
        </authorList>
    </citation>
    <scope>NUCLEOTIDE SEQUENCE</scope>
    <source>
        <strain evidence="13">NKZ352</strain>
    </source>
</reference>
<gene>
    <name evidence="13" type="ORF">CAUJ_LOCUS3202</name>
</gene>
<evidence type="ECO:0000256" key="5">
    <source>
        <dbReference type="ARBA" id="ARBA00022801"/>
    </source>
</evidence>
<dbReference type="PANTHER" id="PTHR10625:SF5">
    <property type="entry name" value="HISTONE DEACETYLASE"/>
    <property type="match status" value="1"/>
</dbReference>
<proteinExistence type="inferred from homology"/>
<evidence type="ECO:0000256" key="8">
    <source>
        <dbReference type="ARBA" id="ARBA00023163"/>
    </source>
</evidence>
<evidence type="ECO:0000256" key="1">
    <source>
        <dbReference type="ARBA" id="ARBA00004123"/>
    </source>
</evidence>
<sequence>MDEAGSSGTGGGGGDVLPNDLLASAASNLDSERVNQLQTQLQEYRQKQMDLIGHFHRAQQELNMQHVQNIFAALQQQQQMNERAAVMAQNSNQEITEPVAPLTLASSLTSLLGSSSTPHTPTSSNPREHQQTSVPNNSRKCDILPRTNSTTISQLTKDRLKNMIANRSRGESSGSQSNLVGTPPSHAPISPYVNVSSPHFEPYRLPSSYTTANSSNQSSEFQLRKVNSEPNLKMRIRAKLLSKGSSPVQPPQQPNNTMFNFAHPQLRRSDSETSNMPIDTLLNAGGNNNPALPHLMLPSPSLPNLAAANIPSVQIPLDLPSIMAAANNLAPFLSLPTDPERQASRQPSQQGLLSQNVAVGGYPSLLKQQIRELVLRRKSLVKEEPEDAVDEGLYAGLLPASRLQELSAESMKMNSRESRVTGLAYDSAMARHECVCGDSASHVEHGGRVQSIWARLMERGLTIKCEKVVAKKATLEQLKLVHTPTYTTFFAVSPTACLKMEASALPVKSFVQLPCGGIGVDSDTYFNDASTQTAARIATGSLIELASQVAESRLKNGFACIRPPGHHAEKDTAMGFCFFNNVAITARYLQQKYPVQCARIAIVDWDVHHGNGTQLCFEEDPFVLYLSLHRHDNGNFFPGTGSVVEVGKGAGKGFTVNVPFSGDVMRDNDYLAAWRGIVLPVLEQYQPTFVLVSAGFDAAHGHPNALGGYEISPELFGYMTRSLMNFANGKVVLALEGGYDLASISRAAELCVQALCGEDLNITKLAPSALENPPCLSAQETIQKVIAIHKGYWPALTAHNGITTSSELQWQAVKHQLQSLSMASSN</sequence>
<feature type="compositionally biased region" description="Polar residues" evidence="11">
    <location>
        <begin position="207"/>
        <end position="221"/>
    </location>
</feature>
<evidence type="ECO:0000256" key="3">
    <source>
        <dbReference type="ARBA" id="ARBA00012111"/>
    </source>
</evidence>
<feature type="region of interest" description="Disordered" evidence="11">
    <location>
        <begin position="206"/>
        <end position="229"/>
    </location>
</feature>
<dbReference type="PANTHER" id="PTHR10625">
    <property type="entry name" value="HISTONE DEACETYLASE HDAC1-RELATED"/>
    <property type="match status" value="1"/>
</dbReference>
<feature type="compositionally biased region" description="Low complexity" evidence="11">
    <location>
        <begin position="110"/>
        <end position="124"/>
    </location>
</feature>
<dbReference type="InterPro" id="IPR000286">
    <property type="entry name" value="HDACs"/>
</dbReference>
<evidence type="ECO:0000256" key="9">
    <source>
        <dbReference type="ARBA" id="ARBA00023242"/>
    </source>
</evidence>
<keyword evidence="8" id="KW-0804">Transcription</keyword>
<keyword evidence="7" id="KW-0805">Transcription regulation</keyword>
<comment type="catalytic activity">
    <reaction evidence="10">
        <text>N(6)-acetyl-L-lysyl-[histone] + H2O = L-lysyl-[histone] + acetate</text>
        <dbReference type="Rhea" id="RHEA:58196"/>
        <dbReference type="Rhea" id="RHEA-COMP:9845"/>
        <dbReference type="Rhea" id="RHEA-COMP:11338"/>
        <dbReference type="ChEBI" id="CHEBI:15377"/>
        <dbReference type="ChEBI" id="CHEBI:29969"/>
        <dbReference type="ChEBI" id="CHEBI:30089"/>
        <dbReference type="ChEBI" id="CHEBI:61930"/>
        <dbReference type="EC" id="3.5.1.98"/>
    </reaction>
</comment>
<evidence type="ECO:0000259" key="12">
    <source>
        <dbReference type="Pfam" id="PF00850"/>
    </source>
</evidence>
<comment type="subcellular location">
    <subcellularLocation>
        <location evidence="1">Nucleus</location>
    </subcellularLocation>
</comment>
<protein>
    <recommendedName>
        <fullName evidence="3">histone deacetylase</fullName>
        <ecNumber evidence="3">3.5.1.98</ecNumber>
    </recommendedName>
</protein>
<dbReference type="GO" id="GO:0040029">
    <property type="term" value="P:epigenetic regulation of gene expression"/>
    <property type="evidence" value="ECO:0007669"/>
    <property type="project" value="TreeGrafter"/>
</dbReference>
<dbReference type="EMBL" id="CAJGYM010000006">
    <property type="protein sequence ID" value="CAD6187283.1"/>
    <property type="molecule type" value="Genomic_DNA"/>
</dbReference>
<keyword evidence="6" id="KW-0156">Chromatin regulator</keyword>
<evidence type="ECO:0000313" key="14">
    <source>
        <dbReference type="Proteomes" id="UP000835052"/>
    </source>
</evidence>
<dbReference type="EC" id="3.5.1.98" evidence="3"/>
<feature type="compositionally biased region" description="Polar residues" evidence="11">
    <location>
        <begin position="171"/>
        <end position="180"/>
    </location>
</feature>
<dbReference type="GO" id="GO:0000118">
    <property type="term" value="C:histone deacetylase complex"/>
    <property type="evidence" value="ECO:0007669"/>
    <property type="project" value="TreeGrafter"/>
</dbReference>
<evidence type="ECO:0000256" key="6">
    <source>
        <dbReference type="ARBA" id="ARBA00022853"/>
    </source>
</evidence>
<keyword evidence="9" id="KW-0539">Nucleus</keyword>
<feature type="domain" description="Histone deacetylase" evidence="12">
    <location>
        <begin position="442"/>
        <end position="755"/>
    </location>
</feature>
<keyword evidence="5" id="KW-0378">Hydrolase</keyword>
<comment type="caution">
    <text evidence="13">The sequence shown here is derived from an EMBL/GenBank/DDBJ whole genome shotgun (WGS) entry which is preliminary data.</text>
</comment>
<dbReference type="OrthoDB" id="5232919at2759"/>
<dbReference type="AlphaFoldDB" id="A0A8S1GWS1"/>
<keyword evidence="4" id="KW-0678">Repressor</keyword>
<dbReference type="GO" id="GO:0141221">
    <property type="term" value="F:histone deacetylase activity, hydrolytic mechanism"/>
    <property type="evidence" value="ECO:0007669"/>
    <property type="project" value="UniProtKB-EC"/>
</dbReference>
<dbReference type="Proteomes" id="UP000835052">
    <property type="component" value="Unassembled WGS sequence"/>
</dbReference>
<feature type="compositionally biased region" description="Polar residues" evidence="11">
    <location>
        <begin position="146"/>
        <end position="155"/>
    </location>
</feature>
<comment type="similarity">
    <text evidence="2">Belongs to the histone deacetylase family. HD type 2 subfamily.</text>
</comment>
<dbReference type="InterPro" id="IPR037138">
    <property type="entry name" value="His_deacetylse_dom_sf"/>
</dbReference>